<accession>A0A4V2F2P1</accession>
<evidence type="ECO:0000256" key="1">
    <source>
        <dbReference type="SAM" id="Phobius"/>
    </source>
</evidence>
<evidence type="ECO:0000313" key="2">
    <source>
        <dbReference type="EMBL" id="RZS78828.1"/>
    </source>
</evidence>
<keyword evidence="3" id="KW-1185">Reference proteome</keyword>
<comment type="caution">
    <text evidence="2">The sequence shown here is derived from an EMBL/GenBank/DDBJ whole genome shotgun (WGS) entry which is preliminary data.</text>
</comment>
<dbReference type="EMBL" id="SGXC01000003">
    <property type="protein sequence ID" value="RZS78828.1"/>
    <property type="molecule type" value="Genomic_DNA"/>
</dbReference>
<dbReference type="AlphaFoldDB" id="A0A4V2F2P1"/>
<evidence type="ECO:0000313" key="3">
    <source>
        <dbReference type="Proteomes" id="UP000292445"/>
    </source>
</evidence>
<keyword evidence="1" id="KW-1133">Transmembrane helix</keyword>
<feature type="transmembrane region" description="Helical" evidence="1">
    <location>
        <begin position="6"/>
        <end position="25"/>
    </location>
</feature>
<reference evidence="2 3" key="1">
    <citation type="submission" date="2019-02" db="EMBL/GenBank/DDBJ databases">
        <title>Genomic Encyclopedia of Type Strains, Phase IV (KMG-IV): sequencing the most valuable type-strain genomes for metagenomic binning, comparative biology and taxonomic classification.</title>
        <authorList>
            <person name="Goeker M."/>
        </authorList>
    </citation>
    <scope>NUCLEOTIDE SEQUENCE [LARGE SCALE GENOMIC DNA]</scope>
    <source>
        <strain evidence="2 3">K24</strain>
    </source>
</reference>
<dbReference type="OrthoDB" id="8687688at2"/>
<dbReference type="RefSeq" id="WP_130361778.1">
    <property type="nucleotide sequence ID" value="NZ_SGXC01000003.1"/>
</dbReference>
<name>A0A4V2F2P1_9BURK</name>
<dbReference type="Pfam" id="PF20228">
    <property type="entry name" value="DUF6587"/>
    <property type="match status" value="1"/>
</dbReference>
<keyword evidence="1" id="KW-0812">Transmembrane</keyword>
<protein>
    <submittedName>
        <fullName evidence="2">Uncharacterized protein</fullName>
    </submittedName>
</protein>
<organism evidence="2 3">
    <name type="scientific">Pigmentiphaga kullae</name>
    <dbReference type="NCBI Taxonomy" id="151784"/>
    <lineage>
        <taxon>Bacteria</taxon>
        <taxon>Pseudomonadati</taxon>
        <taxon>Pseudomonadota</taxon>
        <taxon>Betaproteobacteria</taxon>
        <taxon>Burkholderiales</taxon>
        <taxon>Alcaligenaceae</taxon>
        <taxon>Pigmentiphaga</taxon>
    </lineage>
</organism>
<keyword evidence="1" id="KW-0472">Membrane</keyword>
<gene>
    <name evidence="2" type="ORF">EV675_5485</name>
</gene>
<proteinExistence type="predicted"/>
<dbReference type="Proteomes" id="UP000292445">
    <property type="component" value="Unassembled WGS sequence"/>
</dbReference>
<dbReference type="InterPro" id="IPR046494">
    <property type="entry name" value="DUF6587"/>
</dbReference>
<sequence>MSAYSLFEFTLVALIVAACAIRAFGRFAPKTRMRMQSWLARRMDRPGQAAWLRTLGRKLGAAAPDAGCGSGCGTCGTCGPGETKTVQVHARK</sequence>